<dbReference type="AlphaFoldDB" id="A0AAD9KYJ8"/>
<gene>
    <name evidence="2" type="ORF">NP493_476g02042</name>
</gene>
<keyword evidence="1" id="KW-0175">Coiled coil</keyword>
<reference evidence="2" key="1">
    <citation type="journal article" date="2023" name="Mol. Biol. Evol.">
        <title>Third-Generation Sequencing Reveals the Adaptive Role of the Epigenome in Three Deep-Sea Polychaetes.</title>
        <authorList>
            <person name="Perez M."/>
            <person name="Aroh O."/>
            <person name="Sun Y."/>
            <person name="Lan Y."/>
            <person name="Juniper S.K."/>
            <person name="Young C.R."/>
            <person name="Angers B."/>
            <person name="Qian P.Y."/>
        </authorList>
    </citation>
    <scope>NUCLEOTIDE SEQUENCE</scope>
    <source>
        <strain evidence="2">R07B-5</strain>
    </source>
</reference>
<evidence type="ECO:0008006" key="4">
    <source>
        <dbReference type="Google" id="ProtNLM"/>
    </source>
</evidence>
<comment type="caution">
    <text evidence="2">The sequence shown here is derived from an EMBL/GenBank/DDBJ whole genome shotgun (WGS) entry which is preliminary data.</text>
</comment>
<keyword evidence="3" id="KW-1185">Reference proteome</keyword>
<dbReference type="EMBL" id="JAODUO010000476">
    <property type="protein sequence ID" value="KAK2179714.1"/>
    <property type="molecule type" value="Genomic_DNA"/>
</dbReference>
<dbReference type="GO" id="GO:0006434">
    <property type="term" value="P:seryl-tRNA aminoacylation"/>
    <property type="evidence" value="ECO:0007669"/>
    <property type="project" value="InterPro"/>
</dbReference>
<dbReference type="Gene3D" id="3.30.930.10">
    <property type="entry name" value="Bira Bifunctional Protein, Domain 2"/>
    <property type="match status" value="1"/>
</dbReference>
<evidence type="ECO:0000256" key="1">
    <source>
        <dbReference type="SAM" id="Coils"/>
    </source>
</evidence>
<protein>
    <recommendedName>
        <fullName evidence="4">Seryl-tRNA synthetase</fullName>
    </recommendedName>
</protein>
<dbReference type="GO" id="GO:0005524">
    <property type="term" value="F:ATP binding"/>
    <property type="evidence" value="ECO:0007669"/>
    <property type="project" value="InterPro"/>
</dbReference>
<dbReference type="Gene3D" id="1.10.287.40">
    <property type="entry name" value="Serine-tRNA synthetase, tRNA binding domain"/>
    <property type="match status" value="1"/>
</dbReference>
<proteinExistence type="predicted"/>
<dbReference type="InterPro" id="IPR045864">
    <property type="entry name" value="aa-tRNA-synth_II/BPL/LPL"/>
</dbReference>
<feature type="coiled-coil region" evidence="1">
    <location>
        <begin position="173"/>
        <end position="200"/>
    </location>
</feature>
<evidence type="ECO:0000313" key="2">
    <source>
        <dbReference type="EMBL" id="KAK2179714.1"/>
    </source>
</evidence>
<name>A0AAD9KYJ8_RIDPI</name>
<dbReference type="InterPro" id="IPR042103">
    <property type="entry name" value="SerRS_1_N_sf"/>
</dbReference>
<accession>A0AAD9KYJ8</accession>
<dbReference type="InterPro" id="IPR002317">
    <property type="entry name" value="Ser-tRNA-ligase_type_1"/>
</dbReference>
<dbReference type="GO" id="GO:0004828">
    <property type="term" value="F:serine-tRNA ligase activity"/>
    <property type="evidence" value="ECO:0007669"/>
    <property type="project" value="InterPro"/>
</dbReference>
<dbReference type="PANTHER" id="PTHR11778">
    <property type="entry name" value="SERYL-TRNA SYNTHETASE"/>
    <property type="match status" value="1"/>
</dbReference>
<dbReference type="Proteomes" id="UP001209878">
    <property type="component" value="Unassembled WGS sequence"/>
</dbReference>
<evidence type="ECO:0000313" key="3">
    <source>
        <dbReference type="Proteomes" id="UP001209878"/>
    </source>
</evidence>
<dbReference type="SUPFAM" id="SSF55681">
    <property type="entry name" value="Class II aaRS and biotin synthetases"/>
    <property type="match status" value="1"/>
</dbReference>
<sequence>MLKALASICHCHARGSETLCQHSAQIIVAMAGSTRVIPFRGVDRMLSYSRSGSFVRSITLGADTTLNSQTLNRQQARCLASHVRSPAHSEPLSTPGSTHVSALYIDHLDPLNTTVVDVDLDLMKRLEDVTTLVDNVTSRGMYIDVHQLVRDAAKQNFHLEHVSMISLTDYHNLMSKQTEKKALETERERISQRMKTLVKQKQSSPEVEKEKETLKERGKEVRELLKVVTRAYYDIEKKVMLVALQLPVDLHPHTPVEDMVVRESNEIPEFSFPVKDHVTIGRNSHILKMGVISRGSFYLCGPLAHLELHLMELVSQRLRDAGLQQFSCPDMFKTVVMVFNMQPKATSEGENEESLSLDRLSNVLYLAGVSPMSFAAYLTRMTVAQSSLPLRCFTQGRRYSPKCFDPSFDVGLLGAQQTNAVRMMLSYNSLVNSDS</sequence>
<organism evidence="2 3">
    <name type="scientific">Ridgeia piscesae</name>
    <name type="common">Tubeworm</name>
    <dbReference type="NCBI Taxonomy" id="27915"/>
    <lineage>
        <taxon>Eukaryota</taxon>
        <taxon>Metazoa</taxon>
        <taxon>Spiralia</taxon>
        <taxon>Lophotrochozoa</taxon>
        <taxon>Annelida</taxon>
        <taxon>Polychaeta</taxon>
        <taxon>Sedentaria</taxon>
        <taxon>Canalipalpata</taxon>
        <taxon>Sabellida</taxon>
        <taxon>Siboglinidae</taxon>
        <taxon>Ridgeia</taxon>
    </lineage>
</organism>